<gene>
    <name evidence="15" type="primary">trmD</name>
    <name evidence="18" type="ORF">J2W68_003182</name>
</gene>
<accession>A0ABU1Y090</accession>
<evidence type="ECO:0000256" key="1">
    <source>
        <dbReference type="ARBA" id="ARBA00002634"/>
    </source>
</evidence>
<dbReference type="SUPFAM" id="SSF75217">
    <property type="entry name" value="alpha/beta knot"/>
    <property type="match status" value="1"/>
</dbReference>
<dbReference type="NCBIfam" id="TIGR00088">
    <property type="entry name" value="trmD"/>
    <property type="match status" value="1"/>
</dbReference>
<dbReference type="CDD" id="cd18080">
    <property type="entry name" value="TrmD-like"/>
    <property type="match status" value="1"/>
</dbReference>
<dbReference type="EMBL" id="JAVDWO010000015">
    <property type="protein sequence ID" value="MDR7194437.1"/>
    <property type="molecule type" value="Genomic_DNA"/>
</dbReference>
<comment type="function">
    <text evidence="1 15 16">Specifically methylates guanosine-37 in various tRNAs.</text>
</comment>
<keyword evidence="8 15" id="KW-0489">Methyltransferase</keyword>
<evidence type="ECO:0000256" key="14">
    <source>
        <dbReference type="ARBA" id="ARBA00047783"/>
    </source>
</evidence>
<evidence type="ECO:0000256" key="6">
    <source>
        <dbReference type="ARBA" id="ARBA00014679"/>
    </source>
</evidence>
<organism evidence="18 19">
    <name type="scientific">Luteimonas terrae</name>
    <dbReference type="NCBI Taxonomy" id="1530191"/>
    <lineage>
        <taxon>Bacteria</taxon>
        <taxon>Pseudomonadati</taxon>
        <taxon>Pseudomonadota</taxon>
        <taxon>Gammaproteobacteria</taxon>
        <taxon>Lysobacterales</taxon>
        <taxon>Lysobacteraceae</taxon>
        <taxon>Luteimonas</taxon>
    </lineage>
</organism>
<dbReference type="Gene3D" id="3.40.1280.10">
    <property type="match status" value="1"/>
</dbReference>
<comment type="caution">
    <text evidence="18">The sequence shown here is derived from an EMBL/GenBank/DDBJ whole genome shotgun (WGS) entry which is preliminary data.</text>
</comment>
<evidence type="ECO:0000256" key="12">
    <source>
        <dbReference type="ARBA" id="ARBA00029736"/>
    </source>
</evidence>
<evidence type="ECO:0000256" key="8">
    <source>
        <dbReference type="ARBA" id="ARBA00022603"/>
    </source>
</evidence>
<dbReference type="InterPro" id="IPR029026">
    <property type="entry name" value="tRNA_m1G_MTases_N"/>
</dbReference>
<dbReference type="InterPro" id="IPR029028">
    <property type="entry name" value="Alpha/beta_knot_MTases"/>
</dbReference>
<dbReference type="InterPro" id="IPR016009">
    <property type="entry name" value="tRNA_MeTrfase_TRMD/TRM10"/>
</dbReference>
<comment type="catalytic activity">
    <reaction evidence="14 15 16">
        <text>guanosine(37) in tRNA + S-adenosyl-L-methionine = N(1)-methylguanosine(37) in tRNA + S-adenosyl-L-homocysteine + H(+)</text>
        <dbReference type="Rhea" id="RHEA:36899"/>
        <dbReference type="Rhea" id="RHEA-COMP:10145"/>
        <dbReference type="Rhea" id="RHEA-COMP:10147"/>
        <dbReference type="ChEBI" id="CHEBI:15378"/>
        <dbReference type="ChEBI" id="CHEBI:57856"/>
        <dbReference type="ChEBI" id="CHEBI:59789"/>
        <dbReference type="ChEBI" id="CHEBI:73542"/>
        <dbReference type="ChEBI" id="CHEBI:74269"/>
        <dbReference type="EC" id="2.1.1.228"/>
    </reaction>
</comment>
<dbReference type="GO" id="GO:0032259">
    <property type="term" value="P:methylation"/>
    <property type="evidence" value="ECO:0007669"/>
    <property type="project" value="UniProtKB-KW"/>
</dbReference>
<keyword evidence="11 15" id="KW-0819">tRNA processing</keyword>
<dbReference type="PANTHER" id="PTHR46417:SF1">
    <property type="entry name" value="TRNA (GUANINE-N(1)-)-METHYLTRANSFERASE"/>
    <property type="match status" value="1"/>
</dbReference>
<dbReference type="EC" id="2.1.1.228" evidence="5 15"/>
<comment type="similarity">
    <text evidence="3 15 16">Belongs to the RNA methyltransferase TrmD family.</text>
</comment>
<evidence type="ECO:0000256" key="2">
    <source>
        <dbReference type="ARBA" id="ARBA00004496"/>
    </source>
</evidence>
<feature type="binding site" evidence="15">
    <location>
        <begin position="150"/>
        <end position="155"/>
    </location>
    <ligand>
        <name>S-adenosyl-L-methionine</name>
        <dbReference type="ChEBI" id="CHEBI:59789"/>
    </ligand>
</feature>
<evidence type="ECO:0000256" key="11">
    <source>
        <dbReference type="ARBA" id="ARBA00022694"/>
    </source>
</evidence>
<name>A0ABU1Y090_9GAMM</name>
<evidence type="ECO:0000313" key="18">
    <source>
        <dbReference type="EMBL" id="MDR7194437.1"/>
    </source>
</evidence>
<dbReference type="PIRSF" id="PIRSF000386">
    <property type="entry name" value="tRNA_mtase"/>
    <property type="match status" value="1"/>
</dbReference>
<feature type="domain" description="tRNA methyltransferase TRMD/TRM10-type" evidence="17">
    <location>
        <begin position="18"/>
        <end position="243"/>
    </location>
</feature>
<proteinExistence type="inferred from homology"/>
<dbReference type="Gene3D" id="1.10.1270.20">
    <property type="entry name" value="tRNA(m1g37)methyltransferase, domain 2"/>
    <property type="match status" value="1"/>
</dbReference>
<dbReference type="Pfam" id="PF01746">
    <property type="entry name" value="tRNA_m1G_MT"/>
    <property type="match status" value="1"/>
</dbReference>
<dbReference type="Proteomes" id="UP001256588">
    <property type="component" value="Unassembled WGS sequence"/>
</dbReference>
<evidence type="ECO:0000259" key="17">
    <source>
        <dbReference type="Pfam" id="PF01746"/>
    </source>
</evidence>
<evidence type="ECO:0000256" key="7">
    <source>
        <dbReference type="ARBA" id="ARBA00022490"/>
    </source>
</evidence>
<evidence type="ECO:0000256" key="10">
    <source>
        <dbReference type="ARBA" id="ARBA00022691"/>
    </source>
</evidence>
<keyword evidence="19" id="KW-1185">Reference proteome</keyword>
<evidence type="ECO:0000256" key="3">
    <source>
        <dbReference type="ARBA" id="ARBA00007630"/>
    </source>
</evidence>
<sequence>MTADTAPNPESPVHNPVIRIDVVSLFPDFIDQAAAVGVVGRARERGLLTMQGWNPRDYAEGNYRRVDDRPFGGGPGMVMLIEPLRAALAAARAADPGPARVIYMSPQGRPLTQAKVRELAALPRLLLLCGRYEGVDERLLEAEIDEELSIGDYVLSGGELAAAVVVDAVARLQDGALGDAESAVQDSFEGDGLLDCPHYTRPVTHALGQVPDVLLSGNHAEIAKWRRQQSLVRTLERRPDLIDEAALGKADRRLLAAWRAAQGADVSGGSDG</sequence>
<evidence type="ECO:0000256" key="5">
    <source>
        <dbReference type="ARBA" id="ARBA00012807"/>
    </source>
</evidence>
<dbReference type="NCBIfam" id="NF000648">
    <property type="entry name" value="PRK00026.1"/>
    <property type="match status" value="1"/>
</dbReference>
<evidence type="ECO:0000256" key="13">
    <source>
        <dbReference type="ARBA" id="ARBA00033392"/>
    </source>
</evidence>
<evidence type="ECO:0000256" key="9">
    <source>
        <dbReference type="ARBA" id="ARBA00022679"/>
    </source>
</evidence>
<comment type="subunit">
    <text evidence="4 15 16">Homodimer.</text>
</comment>
<dbReference type="PANTHER" id="PTHR46417">
    <property type="entry name" value="TRNA (GUANINE-N(1)-)-METHYLTRANSFERASE"/>
    <property type="match status" value="1"/>
</dbReference>
<dbReference type="GO" id="GO:0052906">
    <property type="term" value="F:tRNA (guanine(37)-N1)-methyltransferase activity"/>
    <property type="evidence" value="ECO:0007669"/>
    <property type="project" value="UniProtKB-EC"/>
</dbReference>
<evidence type="ECO:0000313" key="19">
    <source>
        <dbReference type="Proteomes" id="UP001256588"/>
    </source>
</evidence>
<keyword evidence="9 15" id="KW-0808">Transferase</keyword>
<keyword evidence="10 15" id="KW-0949">S-adenosyl-L-methionine</keyword>
<dbReference type="InterPro" id="IPR002649">
    <property type="entry name" value="tRNA_m1G_MeTrfase_TrmD"/>
</dbReference>
<feature type="binding site" evidence="15">
    <location>
        <position position="130"/>
    </location>
    <ligand>
        <name>S-adenosyl-L-methionine</name>
        <dbReference type="ChEBI" id="CHEBI:59789"/>
    </ligand>
</feature>
<evidence type="ECO:0000256" key="15">
    <source>
        <dbReference type="HAMAP-Rule" id="MF_00605"/>
    </source>
</evidence>
<evidence type="ECO:0000256" key="4">
    <source>
        <dbReference type="ARBA" id="ARBA00011738"/>
    </source>
</evidence>
<dbReference type="InterPro" id="IPR023148">
    <property type="entry name" value="tRNA_m1G_MeTrfase_C_sf"/>
</dbReference>
<comment type="subcellular location">
    <subcellularLocation>
        <location evidence="2 15 16">Cytoplasm</location>
    </subcellularLocation>
</comment>
<evidence type="ECO:0000256" key="16">
    <source>
        <dbReference type="RuleBase" id="RU003464"/>
    </source>
</evidence>
<dbReference type="HAMAP" id="MF_00605">
    <property type="entry name" value="TrmD"/>
    <property type="match status" value="1"/>
</dbReference>
<keyword evidence="7 15" id="KW-0963">Cytoplasm</keyword>
<protein>
    <recommendedName>
        <fullName evidence="6 15">tRNA (guanine-N(1)-)-methyltransferase</fullName>
        <ecNumber evidence="5 15">2.1.1.228</ecNumber>
    </recommendedName>
    <alternativeName>
        <fullName evidence="12 15">M1G-methyltransferase</fullName>
    </alternativeName>
    <alternativeName>
        <fullName evidence="13 15">tRNA [GM37] methyltransferase</fullName>
    </alternativeName>
</protein>
<reference evidence="18 19" key="1">
    <citation type="submission" date="2023-07" db="EMBL/GenBank/DDBJ databases">
        <title>Sorghum-associated microbial communities from plants grown in Nebraska, USA.</title>
        <authorList>
            <person name="Schachtman D."/>
        </authorList>
    </citation>
    <scope>NUCLEOTIDE SEQUENCE [LARGE SCALE GENOMIC DNA]</scope>
    <source>
        <strain evidence="18 19">4099</strain>
    </source>
</reference>